<sequence length="874" mass="99286">MHTFKSEYIRTPTGDDVERKDLELRNVRSSDEQNRTVLDTQEEKYYMGLRPWWKQTRNMSFVMLLIFLVSIGIIGYIGYHISNTSNTLATQKQDDLNDGNNQSEQLPQLRLLSYDEESDGPKIVGHMRLYFRESVRTGGRSSSHRLYVPVARYNRRHFPLEGPFISLMPRIPIFSNRRDKQTIINTKHGLKGPEIPKIDPSTNRFMGNIRINYGSFSIPRQSETVIEHISDYKEDDDNDSDDYEEKEERNTYRESPNRYKSRQKPRTHYRPTSKRSRSSVKYPTTTKPTETTTKRPLNRKEFDISRYWGNLSPYRPSNGFGVKYNEIPSDCTTSQVHILHRHGQRFPSGTFDDGGNTQRFADRVTNASRYGKLRATGSLSFLNKYEYKLGLDLLTAIGSTTAFTSGSNFWTQYGRFLYENMSNSTQWNDSLNVFADGSPRRKPFIRTTSQARIYESARWWASGFFNNPDGGSSNTSYDLLIIPEGGTENNTLASYDSCTNYNDPTIVFIGDTAQAVFYNNYLKDAVGRFSTHLNSDFNLTAMDVYAMQTICPYEVAYFGSSDFCSLFTDQEWIDFGYSLSIQFYGDYSFGNPTGRAQGIGYVQELLARLQNRYIDISESSVNSTLDNNPTTFPLGQPFYLDYSHDDIIVSVLTALGMEYFKGSSTGLPRAQGIGYVQELLARLQNRYIDISESSVNSTLDNNPTTFPLGQPFYLDYSHDDIIVSVLTALGMEYFKGSSTGLPYDIPHAPNPPENFDLSQMTPFGARLFTEVLTCSSSNPKVKKTKSTVYSKPNITDGRKFIRMQLNEKTLPLHTIGCPVRSDGLCSLEDFLVATSKTNEEAQYAAACFGDYAAKKLITSQVSNGNLDSTDAARK</sequence>
<dbReference type="AlphaFoldDB" id="A0A814P639"/>
<name>A0A814P639_9BILA</name>
<dbReference type="Gene3D" id="3.40.50.1240">
    <property type="entry name" value="Phosphoglycerate mutase-like"/>
    <property type="match status" value="2"/>
</dbReference>
<protein>
    <recommendedName>
        <fullName evidence="6">3-phytase</fullName>
    </recommendedName>
</protein>
<comment type="caution">
    <text evidence="4">The sequence shown here is derived from an EMBL/GenBank/DDBJ whole genome shotgun (WGS) entry which is preliminary data.</text>
</comment>
<proteinExistence type="predicted"/>
<feature type="transmembrane region" description="Helical" evidence="3">
    <location>
        <begin position="59"/>
        <end position="79"/>
    </location>
</feature>
<evidence type="ECO:0000313" key="5">
    <source>
        <dbReference type="Proteomes" id="UP000663845"/>
    </source>
</evidence>
<organism evidence="4 5">
    <name type="scientific">Adineta steineri</name>
    <dbReference type="NCBI Taxonomy" id="433720"/>
    <lineage>
        <taxon>Eukaryota</taxon>
        <taxon>Metazoa</taxon>
        <taxon>Spiralia</taxon>
        <taxon>Gnathifera</taxon>
        <taxon>Rotifera</taxon>
        <taxon>Eurotatoria</taxon>
        <taxon>Bdelloidea</taxon>
        <taxon>Adinetida</taxon>
        <taxon>Adinetidae</taxon>
        <taxon>Adineta</taxon>
    </lineage>
</organism>
<dbReference type="Pfam" id="PF00328">
    <property type="entry name" value="His_Phos_2"/>
    <property type="match status" value="2"/>
</dbReference>
<evidence type="ECO:0000256" key="1">
    <source>
        <dbReference type="ARBA" id="ARBA00022801"/>
    </source>
</evidence>
<dbReference type="EMBL" id="CAJNOG010000234">
    <property type="protein sequence ID" value="CAF1101980.1"/>
    <property type="molecule type" value="Genomic_DNA"/>
</dbReference>
<dbReference type="SUPFAM" id="SSF53254">
    <property type="entry name" value="Phosphoglycerate mutase-like"/>
    <property type="match status" value="2"/>
</dbReference>
<keyword evidence="3" id="KW-0472">Membrane</keyword>
<feature type="compositionally biased region" description="Basic residues" evidence="2">
    <location>
        <begin position="259"/>
        <end position="278"/>
    </location>
</feature>
<accession>A0A814P639</accession>
<keyword evidence="3" id="KW-0812">Transmembrane</keyword>
<keyword evidence="3" id="KW-1133">Transmembrane helix</keyword>
<keyword evidence="1" id="KW-0378">Hydrolase</keyword>
<evidence type="ECO:0000313" key="4">
    <source>
        <dbReference type="EMBL" id="CAF1101980.1"/>
    </source>
</evidence>
<dbReference type="PANTHER" id="PTHR20963">
    <property type="entry name" value="MULTIPLE INOSITOL POLYPHOSPHATE PHOSPHATASE-RELATED"/>
    <property type="match status" value="1"/>
</dbReference>
<dbReference type="InterPro" id="IPR000560">
    <property type="entry name" value="His_Pase_clade-2"/>
</dbReference>
<dbReference type="InterPro" id="IPR029033">
    <property type="entry name" value="His_PPase_superfam"/>
</dbReference>
<feature type="region of interest" description="Disordered" evidence="2">
    <location>
        <begin position="230"/>
        <end position="295"/>
    </location>
</feature>
<dbReference type="Proteomes" id="UP000663845">
    <property type="component" value="Unassembled WGS sequence"/>
</dbReference>
<dbReference type="CDD" id="cd07061">
    <property type="entry name" value="HP_HAP_like"/>
    <property type="match status" value="1"/>
</dbReference>
<feature type="compositionally biased region" description="Acidic residues" evidence="2">
    <location>
        <begin position="233"/>
        <end position="245"/>
    </location>
</feature>
<evidence type="ECO:0000256" key="2">
    <source>
        <dbReference type="SAM" id="MobiDB-lite"/>
    </source>
</evidence>
<dbReference type="PANTHER" id="PTHR20963:SF43">
    <property type="entry name" value="PUTATIVE (AFU_ORTHOLOGUE AFUA_7G01240)-RELATED"/>
    <property type="match status" value="1"/>
</dbReference>
<gene>
    <name evidence="4" type="ORF">JYZ213_LOCUS21435</name>
</gene>
<evidence type="ECO:0008006" key="6">
    <source>
        <dbReference type="Google" id="ProtNLM"/>
    </source>
</evidence>
<dbReference type="GO" id="GO:0003993">
    <property type="term" value="F:acid phosphatase activity"/>
    <property type="evidence" value="ECO:0007669"/>
    <property type="project" value="TreeGrafter"/>
</dbReference>
<reference evidence="4" key="1">
    <citation type="submission" date="2021-02" db="EMBL/GenBank/DDBJ databases">
        <authorList>
            <person name="Nowell W R."/>
        </authorList>
    </citation>
    <scope>NUCLEOTIDE SEQUENCE</scope>
</reference>
<feature type="compositionally biased region" description="Basic and acidic residues" evidence="2">
    <location>
        <begin position="246"/>
        <end position="257"/>
    </location>
</feature>
<evidence type="ECO:0000256" key="3">
    <source>
        <dbReference type="SAM" id="Phobius"/>
    </source>
</evidence>